<sequence length="1122" mass="123394">MDQVLNMTVEAGEMSTESASQLVDSIFKTLHTHDADRKSAKSVDDVVSKALSTSSTFMKVFAAALVQVMERQLKFQSLINCLRLLKWSCLLLSKTQFASVSRNAFCRLASAQSSVLHFVDSAQGSLRLKKACRHTLFHLFSEVPEIYKTYMEELKDGRVPYKDSPELLGCLIEFSSLNSTSLEEWKPVFLDIYVKAVLNTREKPGNGLSVVFCPLFSHLLHDDFSGFVVPSAVKMLKRNPELVLESVGVLLKSVNLDLSKYAIEILSVVLPQARHADEGRRLAAFAIVGCLSEKSSNPDVIDAMFNAVKSVIGGSEGRLAFPYQRVGMINVLQELSRAPEGKYLSSLAPIICGFLLSCYKDDGNEEVKLACLPAVSSWAASSADAIQADIINFIASGLKEKEVLRRAHLRCLRLMCKNADAVVQMSSLLVPLVQLVKTGFTKATQRLDGIYALFSVGKIVAVDVKADEIVSKEKLWSLISQNEPSVVPISMASKLSIEDCMTCVDLVEVLLVDHSHRVLETFPVKSLLQFIIFLLCYPSWDVRRAMYDSTKKILAAAPQLSEALLLEFSNYLSVLGEKVHLLKTSDAENSLDAQVPFLPSVEVLVKALVVISPALLAAAPSACMLLFSSSHHPFLVGTAKKNAVWRRVQKCLQTHGFDAIDLITDGVSNLCKDLLGPAGLISDNPLDQETAIYSLSTLMCITPKDTYLEFEKHLKNLPERYAHDALTEKDIQLRKRQFVKRENVGLGAHSTIKAADEMMYTIKRKSSTIKRHTPGSLNQVTLSPMRPVIITLRYEHHSKIFHTPEGMLLNEQGVYVAESIAAKNTKQAKGRFRVYENNDGMDDANSNQPARREPPSKENASVGKKDSGKSTKKSGMPLLQSGKTAKEEARELQLREEACVRDRIFVIQKQLSLMLRALGEMAIANPVFTHSQLPSLVKFVNPLLRSPIVGDVAFETIVNLSKCTADPLCNWALDIATALRLIVTEEVNVLLELIPSGGEVEANGRPSFGLFERVINGLSVSCKSGALPVDSFTFVFPVLYHALGVVPAYQASIGPALNELCLGLQPVEVAHALYGVYAKDVHVRTACLNAIKCIPSVASRSLPQNVEVATSIWIALHDPEKA</sequence>
<proteinExistence type="predicted"/>
<comment type="caution">
    <text evidence="4">The sequence shown here is derived from an EMBL/GenBank/DDBJ whole genome shotgun (WGS) entry which is preliminary data.</text>
</comment>
<dbReference type="AlphaFoldDB" id="A0ABC8T8A8"/>
<evidence type="ECO:0000256" key="2">
    <source>
        <dbReference type="SAM" id="MobiDB-lite"/>
    </source>
</evidence>
<keyword evidence="1" id="KW-0677">Repeat</keyword>
<feature type="domain" description="Stalled ribosome sensor GCN1-like N-terminal" evidence="3">
    <location>
        <begin position="186"/>
        <end position="319"/>
    </location>
</feature>
<keyword evidence="5" id="KW-1185">Reference proteome</keyword>
<organism evidence="4 5">
    <name type="scientific">Ilex paraguariensis</name>
    <name type="common">yerba mate</name>
    <dbReference type="NCBI Taxonomy" id="185542"/>
    <lineage>
        <taxon>Eukaryota</taxon>
        <taxon>Viridiplantae</taxon>
        <taxon>Streptophyta</taxon>
        <taxon>Embryophyta</taxon>
        <taxon>Tracheophyta</taxon>
        <taxon>Spermatophyta</taxon>
        <taxon>Magnoliopsida</taxon>
        <taxon>eudicotyledons</taxon>
        <taxon>Gunneridae</taxon>
        <taxon>Pentapetalae</taxon>
        <taxon>asterids</taxon>
        <taxon>campanulids</taxon>
        <taxon>Aquifoliales</taxon>
        <taxon>Aquifoliaceae</taxon>
        <taxon>Ilex</taxon>
    </lineage>
</organism>
<dbReference type="Pfam" id="PF24993">
    <property type="entry name" value="GNC1_N"/>
    <property type="match status" value="1"/>
</dbReference>
<dbReference type="PANTHER" id="PTHR23346:SF7">
    <property type="entry name" value="STALLED RIBOSOME SENSOR GCN1"/>
    <property type="match status" value="1"/>
</dbReference>
<dbReference type="EMBL" id="CAUOFW020004181">
    <property type="protein sequence ID" value="CAK9164336.1"/>
    <property type="molecule type" value="Genomic_DNA"/>
</dbReference>
<feature type="region of interest" description="Disordered" evidence="2">
    <location>
        <begin position="836"/>
        <end position="885"/>
    </location>
</feature>
<dbReference type="SUPFAM" id="SSF48371">
    <property type="entry name" value="ARM repeat"/>
    <property type="match status" value="1"/>
</dbReference>
<evidence type="ECO:0000259" key="3">
    <source>
        <dbReference type="Pfam" id="PF24993"/>
    </source>
</evidence>
<dbReference type="PANTHER" id="PTHR23346">
    <property type="entry name" value="TRANSLATIONAL ACTIVATOR GCN1-RELATED"/>
    <property type="match status" value="1"/>
</dbReference>
<evidence type="ECO:0000256" key="1">
    <source>
        <dbReference type="ARBA" id="ARBA00022737"/>
    </source>
</evidence>
<name>A0ABC8T8A8_9AQUA</name>
<reference evidence="4 5" key="1">
    <citation type="submission" date="2024-02" db="EMBL/GenBank/DDBJ databases">
        <authorList>
            <person name="Vignale AGUSTIN F."/>
            <person name="Sosa J E."/>
            <person name="Modenutti C."/>
        </authorList>
    </citation>
    <scope>NUCLEOTIDE SEQUENCE [LARGE SCALE GENOMIC DNA]</scope>
</reference>
<gene>
    <name evidence="4" type="ORF">ILEXP_LOCUS33444</name>
</gene>
<dbReference type="Proteomes" id="UP001642360">
    <property type="component" value="Unassembled WGS sequence"/>
</dbReference>
<protein>
    <recommendedName>
        <fullName evidence="3">Stalled ribosome sensor GCN1-like N-terminal domain-containing protein</fullName>
    </recommendedName>
</protein>
<evidence type="ECO:0000313" key="5">
    <source>
        <dbReference type="Proteomes" id="UP001642360"/>
    </source>
</evidence>
<evidence type="ECO:0000313" key="4">
    <source>
        <dbReference type="EMBL" id="CAK9164336.1"/>
    </source>
</evidence>
<dbReference type="InterPro" id="IPR016024">
    <property type="entry name" value="ARM-type_fold"/>
</dbReference>
<accession>A0ABC8T8A8</accession>
<dbReference type="InterPro" id="IPR056810">
    <property type="entry name" value="GNC1-like_N"/>
</dbReference>